<keyword evidence="3" id="KW-1185">Reference proteome</keyword>
<evidence type="ECO:0000259" key="1">
    <source>
        <dbReference type="PROSITE" id="PS50887"/>
    </source>
</evidence>
<dbReference type="PANTHER" id="PTHR45138:SF9">
    <property type="entry name" value="DIGUANYLATE CYCLASE DGCM-RELATED"/>
    <property type="match status" value="1"/>
</dbReference>
<dbReference type="NCBIfam" id="TIGR00254">
    <property type="entry name" value="GGDEF"/>
    <property type="match status" value="1"/>
</dbReference>
<dbReference type="InterPro" id="IPR050469">
    <property type="entry name" value="Diguanylate_Cyclase"/>
</dbReference>
<dbReference type="RefSeq" id="WP_199298814.1">
    <property type="nucleotide sequence ID" value="NZ_JAMPKM010000001.1"/>
</dbReference>
<dbReference type="InterPro" id="IPR029787">
    <property type="entry name" value="Nucleotide_cyclase"/>
</dbReference>
<dbReference type="Proteomes" id="UP001464891">
    <property type="component" value="Unassembled WGS sequence"/>
</dbReference>
<feature type="domain" description="GGDEF" evidence="1">
    <location>
        <begin position="1"/>
        <end position="137"/>
    </location>
</feature>
<protein>
    <submittedName>
        <fullName evidence="2">GGDEF domain-containing protein</fullName>
    </submittedName>
</protein>
<evidence type="ECO:0000313" key="2">
    <source>
        <dbReference type="EMBL" id="MEP0815592.1"/>
    </source>
</evidence>
<evidence type="ECO:0000313" key="3">
    <source>
        <dbReference type="Proteomes" id="UP001464891"/>
    </source>
</evidence>
<reference evidence="2 3" key="1">
    <citation type="submission" date="2022-04" db="EMBL/GenBank/DDBJ databases">
        <title>Positive selection, recombination, and allopatry shape intraspecific diversity of widespread and dominant cyanobacteria.</title>
        <authorList>
            <person name="Wei J."/>
            <person name="Shu W."/>
            <person name="Hu C."/>
        </authorList>
    </citation>
    <scope>NUCLEOTIDE SEQUENCE [LARGE SCALE GENOMIC DNA]</scope>
    <source>
        <strain evidence="2 3">GB2-A4</strain>
    </source>
</reference>
<dbReference type="SUPFAM" id="SSF55073">
    <property type="entry name" value="Nucleotide cyclase"/>
    <property type="match status" value="1"/>
</dbReference>
<dbReference type="InterPro" id="IPR043128">
    <property type="entry name" value="Rev_trsase/Diguanyl_cyclase"/>
</dbReference>
<organism evidence="2 3">
    <name type="scientific">Trichocoleus desertorum GB2-A4</name>
    <dbReference type="NCBI Taxonomy" id="2933944"/>
    <lineage>
        <taxon>Bacteria</taxon>
        <taxon>Bacillati</taxon>
        <taxon>Cyanobacteriota</taxon>
        <taxon>Cyanophyceae</taxon>
        <taxon>Leptolyngbyales</taxon>
        <taxon>Trichocoleusaceae</taxon>
        <taxon>Trichocoleus</taxon>
    </lineage>
</organism>
<accession>A0ABV0J1D5</accession>
<dbReference type="PANTHER" id="PTHR45138">
    <property type="entry name" value="REGULATORY COMPONENTS OF SENSORY TRANSDUCTION SYSTEM"/>
    <property type="match status" value="1"/>
</dbReference>
<dbReference type="InterPro" id="IPR000160">
    <property type="entry name" value="GGDEF_dom"/>
</dbReference>
<comment type="caution">
    <text evidence="2">The sequence shown here is derived from an EMBL/GenBank/DDBJ whole genome shotgun (WGS) entry which is preliminary data.</text>
</comment>
<proteinExistence type="predicted"/>
<dbReference type="CDD" id="cd01949">
    <property type="entry name" value="GGDEF"/>
    <property type="match status" value="1"/>
</dbReference>
<dbReference type="Pfam" id="PF00990">
    <property type="entry name" value="GGDEF"/>
    <property type="match status" value="1"/>
</dbReference>
<gene>
    <name evidence="2" type="ORF">NC998_00610</name>
</gene>
<dbReference type="EMBL" id="JAMPKM010000001">
    <property type="protein sequence ID" value="MEP0815592.1"/>
    <property type="molecule type" value="Genomic_DNA"/>
</dbReference>
<name>A0ABV0J1D5_9CYAN</name>
<dbReference type="Gene3D" id="3.30.70.270">
    <property type="match status" value="1"/>
</dbReference>
<dbReference type="PROSITE" id="PS50887">
    <property type="entry name" value="GGDEF"/>
    <property type="match status" value="1"/>
</dbReference>
<sequence length="143" mass="15703">MDLSSLTRYGHQAGDHKLKQLAYLIRQVTPEDASVFRSGGDEFVVFLGRRQMAEVASVGMKVCGMVRQHFSFVPPVERSYCFPDGSYLKIQAAFTVSCGIAFYPAHGKNFVALHEAASTAMWQGGKRLHGGVLVVAELKDDCC</sequence>